<dbReference type="Proteomes" id="UP000509510">
    <property type="component" value="Chromosome V"/>
</dbReference>
<keyword evidence="3 7" id="KW-0479">Metal-binding</keyword>
<dbReference type="InterPro" id="IPR001128">
    <property type="entry name" value="Cyt_P450"/>
</dbReference>
<keyword evidence="6 8" id="KW-0503">Monooxygenase</keyword>
<dbReference type="Pfam" id="PF00067">
    <property type="entry name" value="p450"/>
    <property type="match status" value="1"/>
</dbReference>
<evidence type="ECO:0000256" key="5">
    <source>
        <dbReference type="ARBA" id="ARBA00023004"/>
    </source>
</evidence>
<dbReference type="GeneID" id="55997158"/>
<dbReference type="SUPFAM" id="SSF48264">
    <property type="entry name" value="Cytochrome P450"/>
    <property type="match status" value="1"/>
</dbReference>
<evidence type="ECO:0000256" key="7">
    <source>
        <dbReference type="PIRSR" id="PIRSR602401-1"/>
    </source>
</evidence>
<feature type="binding site" description="axial binding residue" evidence="7">
    <location>
        <position position="443"/>
    </location>
    <ligand>
        <name>heme</name>
        <dbReference type="ChEBI" id="CHEBI:30413"/>
    </ligand>
    <ligandPart>
        <name>Fe</name>
        <dbReference type="ChEBI" id="CHEBI:18248"/>
    </ligandPart>
</feature>
<dbReference type="PROSITE" id="PS00086">
    <property type="entry name" value="CYTOCHROME_P450"/>
    <property type="match status" value="1"/>
</dbReference>
<proteinExistence type="inferred from homology"/>
<keyword evidence="4 8" id="KW-0560">Oxidoreductase</keyword>
<keyword evidence="7 8" id="KW-0349">Heme</keyword>
<evidence type="ECO:0000313" key="11">
    <source>
        <dbReference type="Proteomes" id="UP000509510"/>
    </source>
</evidence>
<keyword evidence="9" id="KW-0812">Transmembrane</keyword>
<evidence type="ECO:0000256" key="9">
    <source>
        <dbReference type="SAM" id="Phobius"/>
    </source>
</evidence>
<keyword evidence="9" id="KW-0472">Membrane</keyword>
<dbReference type="GO" id="GO:0020037">
    <property type="term" value="F:heme binding"/>
    <property type="evidence" value="ECO:0007669"/>
    <property type="project" value="InterPro"/>
</dbReference>
<evidence type="ECO:0000256" key="2">
    <source>
        <dbReference type="ARBA" id="ARBA00010617"/>
    </source>
</evidence>
<evidence type="ECO:0000256" key="1">
    <source>
        <dbReference type="ARBA" id="ARBA00001971"/>
    </source>
</evidence>
<evidence type="ECO:0000256" key="8">
    <source>
        <dbReference type="RuleBase" id="RU000461"/>
    </source>
</evidence>
<dbReference type="GO" id="GO:0004497">
    <property type="term" value="F:monooxygenase activity"/>
    <property type="evidence" value="ECO:0007669"/>
    <property type="project" value="UniProtKB-KW"/>
</dbReference>
<evidence type="ECO:0000313" key="10">
    <source>
        <dbReference type="EMBL" id="QKX62514.1"/>
    </source>
</evidence>
<dbReference type="Gene3D" id="1.10.630.10">
    <property type="entry name" value="Cytochrome P450"/>
    <property type="match status" value="1"/>
</dbReference>
<keyword evidence="5 7" id="KW-0408">Iron</keyword>
<name>A0A7H8R7Z1_TALRU</name>
<dbReference type="InterPro" id="IPR002401">
    <property type="entry name" value="Cyt_P450_E_grp-I"/>
</dbReference>
<sequence length="496" mass="55695">MSRHLSDAIKVHEFMSYQTLIGTATILVVSLLVRLFRSNRNLKFPPLRDSTSKGLGRILSEAYSEHPKSLFVLNAAHHPTVVLPILLLDEVKSLPEHQLSLAESFYHHFFGQYTSIGLPPAGAIKAIRLDLTNNIASSLDRLQDECAYAFSTGVPECPANTWTPVHVYPVLTRTIALLSGRVFVGLPLSRNDKWINLTVNYTLDAFHCLSKLRGYKNFVRPFVAPFLAETKAIRRHFADAKTLLKPVLEQRLKDMATPGFQPPSDLLEWVIKQAGEDGKSLDYQVNSQILVSLAAIHTTSQQLVHTIYDLALRPEYVAPLREELEKILAENNGALGKQSMAKLKKMDSFLKEVQRVNPISMLSMTRYTTSTLKLSTGDTLPKGTHTAFSLAGVSRDPSIWDNAGEFDGFRFAKLRERPGQEHSHQFVTTGKTSFAFGHGTHACPGRFFASNEMKVILAHIILHYDIQISERPENIYSSTEITPNPMAKVMFRRRKM</sequence>
<comment type="similarity">
    <text evidence="2 8">Belongs to the cytochrome P450 family.</text>
</comment>
<comment type="cofactor">
    <cofactor evidence="1 7">
        <name>heme</name>
        <dbReference type="ChEBI" id="CHEBI:30413"/>
    </cofactor>
</comment>
<dbReference type="RefSeq" id="XP_035348688.1">
    <property type="nucleotide sequence ID" value="XM_035492795.1"/>
</dbReference>
<dbReference type="CDD" id="cd11041">
    <property type="entry name" value="CYP503A1-like"/>
    <property type="match status" value="1"/>
</dbReference>
<accession>A0A7H8R7Z1</accession>
<organism evidence="10 11">
    <name type="scientific">Talaromyces rugulosus</name>
    <name type="common">Penicillium rugulosum</name>
    <dbReference type="NCBI Taxonomy" id="121627"/>
    <lineage>
        <taxon>Eukaryota</taxon>
        <taxon>Fungi</taxon>
        <taxon>Dikarya</taxon>
        <taxon>Ascomycota</taxon>
        <taxon>Pezizomycotina</taxon>
        <taxon>Eurotiomycetes</taxon>
        <taxon>Eurotiomycetidae</taxon>
        <taxon>Eurotiales</taxon>
        <taxon>Trichocomaceae</taxon>
        <taxon>Talaromyces</taxon>
        <taxon>Talaromyces sect. Islandici</taxon>
    </lineage>
</organism>
<evidence type="ECO:0000256" key="6">
    <source>
        <dbReference type="ARBA" id="ARBA00023033"/>
    </source>
</evidence>
<dbReference type="InterPro" id="IPR017972">
    <property type="entry name" value="Cyt_P450_CS"/>
</dbReference>
<protein>
    <recommendedName>
        <fullName evidence="12">Cytochrome P450</fullName>
    </recommendedName>
</protein>
<dbReference type="GO" id="GO:0005506">
    <property type="term" value="F:iron ion binding"/>
    <property type="evidence" value="ECO:0007669"/>
    <property type="project" value="InterPro"/>
</dbReference>
<feature type="transmembrane region" description="Helical" evidence="9">
    <location>
        <begin position="15"/>
        <end position="36"/>
    </location>
</feature>
<evidence type="ECO:0008006" key="12">
    <source>
        <dbReference type="Google" id="ProtNLM"/>
    </source>
</evidence>
<dbReference type="PANTHER" id="PTHR46206:SF6">
    <property type="entry name" value="CYTOCHROME P450 MONOOXYGENASE AN1598-RELATED"/>
    <property type="match status" value="1"/>
</dbReference>
<keyword evidence="11" id="KW-1185">Reference proteome</keyword>
<keyword evidence="9" id="KW-1133">Transmembrane helix</keyword>
<dbReference type="OrthoDB" id="1844152at2759"/>
<dbReference type="PANTHER" id="PTHR46206">
    <property type="entry name" value="CYTOCHROME P450"/>
    <property type="match status" value="1"/>
</dbReference>
<evidence type="ECO:0000256" key="3">
    <source>
        <dbReference type="ARBA" id="ARBA00022723"/>
    </source>
</evidence>
<dbReference type="AlphaFoldDB" id="A0A7H8R7Z1"/>
<dbReference type="GO" id="GO:0016705">
    <property type="term" value="F:oxidoreductase activity, acting on paired donors, with incorporation or reduction of molecular oxygen"/>
    <property type="evidence" value="ECO:0007669"/>
    <property type="project" value="InterPro"/>
</dbReference>
<dbReference type="EMBL" id="CP055902">
    <property type="protein sequence ID" value="QKX62514.1"/>
    <property type="molecule type" value="Genomic_DNA"/>
</dbReference>
<reference evidence="11" key="1">
    <citation type="submission" date="2020-06" db="EMBL/GenBank/DDBJ databases">
        <title>A chromosome-scale genome assembly of Talaromyces rugulosus W13939.</title>
        <authorList>
            <person name="Wang B."/>
            <person name="Guo L."/>
            <person name="Ye K."/>
            <person name="Wang L."/>
        </authorList>
    </citation>
    <scope>NUCLEOTIDE SEQUENCE [LARGE SCALE GENOMIC DNA]</scope>
    <source>
        <strain evidence="11">W13939</strain>
    </source>
</reference>
<evidence type="ECO:0000256" key="4">
    <source>
        <dbReference type="ARBA" id="ARBA00023002"/>
    </source>
</evidence>
<dbReference type="KEGG" id="trg:TRUGW13939_09675"/>
<dbReference type="PRINTS" id="PR00463">
    <property type="entry name" value="EP450I"/>
</dbReference>
<gene>
    <name evidence="10" type="ORF">TRUGW13939_09675</name>
</gene>
<dbReference type="InterPro" id="IPR036396">
    <property type="entry name" value="Cyt_P450_sf"/>
</dbReference>